<dbReference type="OrthoDB" id="9813379at2"/>
<evidence type="ECO:0008006" key="3">
    <source>
        <dbReference type="Google" id="ProtNLM"/>
    </source>
</evidence>
<dbReference type="Proteomes" id="UP000253083">
    <property type="component" value="Unassembled WGS sequence"/>
</dbReference>
<dbReference type="PANTHER" id="PTHR37953:SF1">
    <property type="entry name" value="UPF0127 PROTEIN MJ1496"/>
    <property type="match status" value="1"/>
</dbReference>
<reference evidence="1 2" key="1">
    <citation type="submission" date="2018-06" db="EMBL/GenBank/DDBJ databases">
        <title>Genomic Encyclopedia of Type Strains, Phase IV (KMG-IV): sequencing the most valuable type-strain genomes for metagenomic binning, comparative biology and taxonomic classification.</title>
        <authorList>
            <person name="Goeker M."/>
        </authorList>
    </citation>
    <scope>NUCLEOTIDE SEQUENCE [LARGE SCALE GENOMIC DNA]</scope>
    <source>
        <strain evidence="1 2">DSM 24032</strain>
    </source>
</reference>
<sequence length="114" mass="13268">MRVVDLHGNELFASLISMDTFGQRLKGLLFRNSISKSDAFWFDRCSSVHMFGMTFSIDAIFLDRDFKVVKVHKELRPWQVAWSWRGHSVLEVCAGQSDQLHITVGQRLRFIEHV</sequence>
<protein>
    <recommendedName>
        <fullName evidence="3">DUF192 domain-containing protein</fullName>
    </recommendedName>
</protein>
<accession>A0A395JKP9</accession>
<organism evidence="1 2">
    <name type="scientific">Arenicella xantha</name>
    <dbReference type="NCBI Taxonomy" id="644221"/>
    <lineage>
        <taxon>Bacteria</taxon>
        <taxon>Pseudomonadati</taxon>
        <taxon>Pseudomonadota</taxon>
        <taxon>Gammaproteobacteria</taxon>
        <taxon>Arenicellales</taxon>
        <taxon>Arenicellaceae</taxon>
        <taxon>Arenicella</taxon>
    </lineage>
</organism>
<dbReference type="InterPro" id="IPR003795">
    <property type="entry name" value="DUF192"/>
</dbReference>
<comment type="caution">
    <text evidence="1">The sequence shown here is derived from an EMBL/GenBank/DDBJ whole genome shotgun (WGS) entry which is preliminary data.</text>
</comment>
<dbReference type="AlphaFoldDB" id="A0A395JKP9"/>
<keyword evidence="2" id="KW-1185">Reference proteome</keyword>
<name>A0A395JKP9_9GAMM</name>
<dbReference type="PANTHER" id="PTHR37953">
    <property type="entry name" value="UPF0127 PROTEIN MJ1496"/>
    <property type="match status" value="1"/>
</dbReference>
<dbReference type="InterPro" id="IPR038695">
    <property type="entry name" value="Saro_0823-like_sf"/>
</dbReference>
<dbReference type="RefSeq" id="WP_113954147.1">
    <property type="nucleotide sequence ID" value="NZ_QNRT01000002.1"/>
</dbReference>
<dbReference type="Gene3D" id="2.60.120.1140">
    <property type="entry name" value="Protein of unknown function DUF192"/>
    <property type="match status" value="1"/>
</dbReference>
<dbReference type="InParanoid" id="A0A395JKP9"/>
<gene>
    <name evidence="1" type="ORF">DFR28_102796</name>
</gene>
<proteinExistence type="predicted"/>
<dbReference type="EMBL" id="QNRT01000002">
    <property type="protein sequence ID" value="RBP51376.1"/>
    <property type="molecule type" value="Genomic_DNA"/>
</dbReference>
<evidence type="ECO:0000313" key="2">
    <source>
        <dbReference type="Proteomes" id="UP000253083"/>
    </source>
</evidence>
<dbReference type="Pfam" id="PF02643">
    <property type="entry name" value="DUF192"/>
    <property type="match status" value="1"/>
</dbReference>
<evidence type="ECO:0000313" key="1">
    <source>
        <dbReference type="EMBL" id="RBP51376.1"/>
    </source>
</evidence>